<feature type="transmembrane region" description="Helical" evidence="6">
    <location>
        <begin position="315"/>
        <end position="333"/>
    </location>
</feature>
<accession>E0NLJ9</accession>
<feature type="domain" description="ABC-2 type transporter transmembrane" evidence="7">
    <location>
        <begin position="18"/>
        <end position="385"/>
    </location>
</feature>
<sequence length="397" mass="44308">MGMMIILKKELRRVFGDKKMIFGMFILPPLMMVIIFSLIGNTMNNMMDDMKTHKSLVYFSNLDEKTKADFGSIAETMTIESIKDGEMENLKEKLKNGEIDAIVELPSDFRQKIENYDRENIPNINIFYNPSEDNSDMAYKKLESVFDEGIKKNIIKERIGDEKILEVFTINKDVDGQIFKEEKMSGKALSMMLPYFIVIMLYSSIMGLSIDTFTGEKERGTMASLLLAPIKRTDIVLGKLIGLTLISMISSIAYVVSMSIVMPKAMSFGQDTTVKFTFTQFGQIALIMLSMAFLMVAMISIIATYAKNAKEAGTYIAPLYIIVIVAGVLTMTSTGEASPIKFLIPIYGSCLAIGRSIVSELDTLNLIYSVGSNVLIGLVFSFIVAKMFGSEKIMFNA</sequence>
<evidence type="ECO:0000313" key="9">
    <source>
        <dbReference type="Proteomes" id="UP000003280"/>
    </source>
</evidence>
<dbReference type="EMBL" id="AEEH01000039">
    <property type="protein sequence ID" value="EFM25389.1"/>
    <property type="molecule type" value="Genomic_DNA"/>
</dbReference>
<dbReference type="RefSeq" id="WP_008901852.1">
    <property type="nucleotide sequence ID" value="NZ_GL397071.1"/>
</dbReference>
<dbReference type="InterPro" id="IPR051449">
    <property type="entry name" value="ABC-2_transporter_component"/>
</dbReference>
<keyword evidence="2" id="KW-1003">Cell membrane</keyword>
<feature type="transmembrane region" description="Helical" evidence="6">
    <location>
        <begin position="366"/>
        <end position="385"/>
    </location>
</feature>
<dbReference type="STRING" id="862517.HMPREF9225_1038"/>
<feature type="transmembrane region" description="Helical" evidence="6">
    <location>
        <begin position="281"/>
        <end position="303"/>
    </location>
</feature>
<organism evidence="8 9">
    <name type="scientific">Peptoniphilus duerdenii ATCC BAA-1640</name>
    <dbReference type="NCBI Taxonomy" id="862517"/>
    <lineage>
        <taxon>Bacteria</taxon>
        <taxon>Bacillati</taxon>
        <taxon>Bacillota</taxon>
        <taxon>Tissierellia</taxon>
        <taxon>Tissierellales</taxon>
        <taxon>Peptoniphilaceae</taxon>
        <taxon>Peptoniphilus</taxon>
    </lineage>
</organism>
<feature type="transmembrane region" description="Helical" evidence="6">
    <location>
        <begin position="192"/>
        <end position="214"/>
    </location>
</feature>
<dbReference type="eggNOG" id="COG1668">
    <property type="taxonomic scope" value="Bacteria"/>
</dbReference>
<dbReference type="Pfam" id="PF12698">
    <property type="entry name" value="ABC2_membrane_3"/>
    <property type="match status" value="1"/>
</dbReference>
<keyword evidence="9" id="KW-1185">Reference proteome</keyword>
<dbReference type="OrthoDB" id="9782250at2"/>
<gene>
    <name evidence="8" type="ORF">HMPREF9225_1038</name>
</gene>
<comment type="caution">
    <text evidence="8">The sequence shown here is derived from an EMBL/GenBank/DDBJ whole genome shotgun (WGS) entry which is preliminary data.</text>
</comment>
<dbReference type="Gene3D" id="3.40.1710.10">
    <property type="entry name" value="abc type-2 transporter like domain"/>
    <property type="match status" value="1"/>
</dbReference>
<dbReference type="Proteomes" id="UP000003280">
    <property type="component" value="Unassembled WGS sequence"/>
</dbReference>
<evidence type="ECO:0000256" key="6">
    <source>
        <dbReference type="SAM" id="Phobius"/>
    </source>
</evidence>
<evidence type="ECO:0000256" key="3">
    <source>
        <dbReference type="ARBA" id="ARBA00022692"/>
    </source>
</evidence>
<protein>
    <submittedName>
        <fullName evidence="8">ABC-2 type transporter</fullName>
    </submittedName>
</protein>
<evidence type="ECO:0000259" key="7">
    <source>
        <dbReference type="Pfam" id="PF12698"/>
    </source>
</evidence>
<dbReference type="GO" id="GO:0005886">
    <property type="term" value="C:plasma membrane"/>
    <property type="evidence" value="ECO:0007669"/>
    <property type="project" value="UniProtKB-SubCell"/>
</dbReference>
<dbReference type="HOGENOM" id="CLU_022118_1_0_9"/>
<keyword evidence="4 6" id="KW-1133">Transmembrane helix</keyword>
<reference evidence="8 9" key="1">
    <citation type="submission" date="2010-07" db="EMBL/GenBank/DDBJ databases">
        <authorList>
            <person name="Muzny D."/>
            <person name="Qin X."/>
            <person name="Deng J."/>
            <person name="Jiang H."/>
            <person name="Liu Y."/>
            <person name="Qu J."/>
            <person name="Song X.-Z."/>
            <person name="Zhang L."/>
            <person name="Thornton R."/>
            <person name="Coyle M."/>
            <person name="Francisco L."/>
            <person name="Jackson L."/>
            <person name="Javaid M."/>
            <person name="Korchina V."/>
            <person name="Kovar C."/>
            <person name="Mata R."/>
            <person name="Mathew T."/>
            <person name="Ngo R."/>
            <person name="Nguyen L."/>
            <person name="Nguyen N."/>
            <person name="Okwuonu G."/>
            <person name="Ongeri F."/>
            <person name="Pham C."/>
            <person name="Simmons D."/>
            <person name="Wilczek-Boney K."/>
            <person name="Hale W."/>
            <person name="Jakkamsetti A."/>
            <person name="Pham P."/>
            <person name="Ruth R."/>
            <person name="San Lucas F."/>
            <person name="Warren J."/>
            <person name="Zhang J."/>
            <person name="Zhao Z."/>
            <person name="Zhou C."/>
            <person name="Zhu D."/>
            <person name="Lee S."/>
            <person name="Bess C."/>
            <person name="Blankenburg K."/>
            <person name="Forbes L."/>
            <person name="Fu Q."/>
            <person name="Gubbala S."/>
            <person name="Hirani K."/>
            <person name="Jayaseelan J.C."/>
            <person name="Lara F."/>
            <person name="Munidasa M."/>
            <person name="Palculict T."/>
            <person name="Patil S."/>
            <person name="Pu L.-L."/>
            <person name="Saada N."/>
            <person name="Tang L."/>
            <person name="Weissenberger G."/>
            <person name="Zhu Y."/>
            <person name="Hemphill L."/>
            <person name="Shang Y."/>
            <person name="Youmans B."/>
            <person name="Ayvaz T."/>
            <person name="Ross M."/>
            <person name="Santibanez J."/>
            <person name="Aqrawi P."/>
            <person name="Gross S."/>
            <person name="Joshi V."/>
            <person name="Fowler G."/>
            <person name="Nazareth L."/>
            <person name="Reid J."/>
            <person name="Worley K."/>
            <person name="Petrosino J."/>
            <person name="Highlander S."/>
            <person name="Gibbs R."/>
        </authorList>
    </citation>
    <scope>NUCLEOTIDE SEQUENCE [LARGE SCALE GENOMIC DNA]</scope>
    <source>
        <strain evidence="8 9">ATCC BAA-1640</strain>
    </source>
</reference>
<dbReference type="InterPro" id="IPR013525">
    <property type="entry name" value="ABC2_TM"/>
</dbReference>
<keyword evidence="3 6" id="KW-0812">Transmembrane</keyword>
<evidence type="ECO:0000256" key="4">
    <source>
        <dbReference type="ARBA" id="ARBA00022989"/>
    </source>
</evidence>
<dbReference type="GO" id="GO:0140359">
    <property type="term" value="F:ABC-type transporter activity"/>
    <property type="evidence" value="ECO:0007669"/>
    <property type="project" value="InterPro"/>
</dbReference>
<evidence type="ECO:0000313" key="8">
    <source>
        <dbReference type="EMBL" id="EFM25389.1"/>
    </source>
</evidence>
<feature type="transmembrane region" description="Helical" evidence="6">
    <location>
        <begin position="21"/>
        <end position="40"/>
    </location>
</feature>
<evidence type="ECO:0000256" key="5">
    <source>
        <dbReference type="ARBA" id="ARBA00023136"/>
    </source>
</evidence>
<dbReference type="PANTHER" id="PTHR30294">
    <property type="entry name" value="MEMBRANE COMPONENT OF ABC TRANSPORTER YHHJ-RELATED"/>
    <property type="match status" value="1"/>
</dbReference>
<proteinExistence type="predicted"/>
<feature type="transmembrane region" description="Helical" evidence="6">
    <location>
        <begin position="235"/>
        <end position="261"/>
    </location>
</feature>
<name>E0NLJ9_9FIRM</name>
<dbReference type="PANTHER" id="PTHR30294:SF29">
    <property type="entry name" value="MULTIDRUG ABC TRANSPORTER PERMEASE YBHS-RELATED"/>
    <property type="match status" value="1"/>
</dbReference>
<dbReference type="AlphaFoldDB" id="E0NLJ9"/>
<evidence type="ECO:0000256" key="2">
    <source>
        <dbReference type="ARBA" id="ARBA00022475"/>
    </source>
</evidence>
<comment type="subcellular location">
    <subcellularLocation>
        <location evidence="1">Cell membrane</location>
        <topology evidence="1">Multi-pass membrane protein</topology>
    </subcellularLocation>
</comment>
<evidence type="ECO:0000256" key="1">
    <source>
        <dbReference type="ARBA" id="ARBA00004651"/>
    </source>
</evidence>
<keyword evidence="5 6" id="KW-0472">Membrane</keyword>